<dbReference type="Gene3D" id="2.30.30.60">
    <property type="match status" value="1"/>
</dbReference>
<evidence type="ECO:0000256" key="3">
    <source>
        <dbReference type="ARBA" id="ARBA00022989"/>
    </source>
</evidence>
<name>A0ABT2YY87_9RHOB</name>
<proteinExistence type="inferred from homology"/>
<dbReference type="InterPro" id="IPR045275">
    <property type="entry name" value="MscS_archaea/bacteria_type"/>
</dbReference>
<dbReference type="InterPro" id="IPR010920">
    <property type="entry name" value="LSM_dom_sf"/>
</dbReference>
<keyword evidence="2 5" id="KW-0812">Transmembrane</keyword>
<dbReference type="PANTHER" id="PTHR30221:SF1">
    <property type="entry name" value="SMALL-CONDUCTANCE MECHANOSENSITIVE CHANNEL"/>
    <property type="match status" value="1"/>
</dbReference>
<keyword evidence="5" id="KW-0407">Ion channel</keyword>
<sequence>MEGRAEQIKTLLNDFGTWSVLQAAGIGLLFFLIYKAVQFVLPRLAELLPAKLRIMVLNAVPLSRLVLMIAALTLIVPLLFNITVENFVLVLSALGVALGFALKDFATSAFAGLVAVFEKPYRSGDWVRIGPDYGEVIELGSRALKLRTADDDVITIPHSRIWSENIINANNGENTLMCVAEFLIDPARPATGITGLLTDVALTSPYLDWDRPVAVVMNNETQGTRVRLRAYPFEIRDQFAFISDLTERGRDAMIAAGVRIVSLPDFSGGKG</sequence>
<feature type="transmembrane region" description="Helical" evidence="5">
    <location>
        <begin position="62"/>
        <end position="82"/>
    </location>
</feature>
<comment type="caution">
    <text evidence="5">Lacks conserved residue(s) required for the propagation of feature annotation.</text>
</comment>
<keyword evidence="5" id="KW-0813">Transport</keyword>
<dbReference type="InterPro" id="IPR023408">
    <property type="entry name" value="MscS_beta-dom_sf"/>
</dbReference>
<dbReference type="Proteomes" id="UP001652503">
    <property type="component" value="Unassembled WGS sequence"/>
</dbReference>
<dbReference type="InterPro" id="IPR006685">
    <property type="entry name" value="MscS_channel_2nd"/>
</dbReference>
<evidence type="ECO:0000256" key="5">
    <source>
        <dbReference type="RuleBase" id="RU369025"/>
    </source>
</evidence>
<keyword evidence="5" id="KW-1003">Cell membrane</keyword>
<feature type="domain" description="Mechanosensitive ion channel MscS" evidence="6">
    <location>
        <begin position="108"/>
        <end position="170"/>
    </location>
</feature>
<keyword evidence="3 5" id="KW-1133">Transmembrane helix</keyword>
<evidence type="ECO:0000256" key="1">
    <source>
        <dbReference type="ARBA" id="ARBA00004370"/>
    </source>
</evidence>
<evidence type="ECO:0000313" key="7">
    <source>
        <dbReference type="EMBL" id="MCV2863846.1"/>
    </source>
</evidence>
<gene>
    <name evidence="7" type="ORF">OE647_03725</name>
</gene>
<keyword evidence="5" id="KW-0997">Cell inner membrane</keyword>
<evidence type="ECO:0000256" key="2">
    <source>
        <dbReference type="ARBA" id="ARBA00022692"/>
    </source>
</evidence>
<organism evidence="7 8">
    <name type="scientific">Albidovulum sediminicola</name>
    <dbReference type="NCBI Taxonomy" id="2984331"/>
    <lineage>
        <taxon>Bacteria</taxon>
        <taxon>Pseudomonadati</taxon>
        <taxon>Pseudomonadota</taxon>
        <taxon>Alphaproteobacteria</taxon>
        <taxon>Rhodobacterales</taxon>
        <taxon>Paracoccaceae</taxon>
        <taxon>Albidovulum</taxon>
    </lineage>
</organism>
<accession>A0ABT2YY87</accession>
<reference evidence="7 8" key="1">
    <citation type="submission" date="2022-10" db="EMBL/GenBank/DDBJ databases">
        <title>Defluviimonas sp. nov., isolated from ocean surface water.</title>
        <authorList>
            <person name="He W."/>
            <person name="Wang L."/>
            <person name="Zhang D.-F."/>
        </authorList>
    </citation>
    <scope>NUCLEOTIDE SEQUENCE [LARGE SCALE GENOMIC DNA]</scope>
    <source>
        <strain evidence="7 8">WL0075</strain>
    </source>
</reference>
<comment type="subunit">
    <text evidence="5">Homoheptamer.</text>
</comment>
<keyword evidence="4 5" id="KW-0472">Membrane</keyword>
<comment type="subcellular location">
    <subcellularLocation>
        <location evidence="5">Cell inner membrane</location>
        <topology evidence="5">Multi-pass membrane protein</topology>
    </subcellularLocation>
    <subcellularLocation>
        <location evidence="1">Membrane</location>
    </subcellularLocation>
</comment>
<evidence type="ECO:0000256" key="4">
    <source>
        <dbReference type="ARBA" id="ARBA00023136"/>
    </source>
</evidence>
<comment type="similarity">
    <text evidence="5">Belongs to the MscS (TC 1.A.23) family.</text>
</comment>
<dbReference type="Pfam" id="PF00924">
    <property type="entry name" value="MS_channel_2nd"/>
    <property type="match status" value="1"/>
</dbReference>
<dbReference type="RefSeq" id="WP_263720317.1">
    <property type="nucleotide sequence ID" value="NZ_JAOWLA010000003.1"/>
</dbReference>
<evidence type="ECO:0000313" key="8">
    <source>
        <dbReference type="Proteomes" id="UP001652503"/>
    </source>
</evidence>
<dbReference type="EMBL" id="JAOWLA010000003">
    <property type="protein sequence ID" value="MCV2863846.1"/>
    <property type="molecule type" value="Genomic_DNA"/>
</dbReference>
<keyword evidence="5" id="KW-0406">Ion transport</keyword>
<feature type="transmembrane region" description="Helical" evidence="5">
    <location>
        <begin position="20"/>
        <end position="41"/>
    </location>
</feature>
<protein>
    <recommendedName>
        <fullName evidence="5">Small-conductance mechanosensitive channel</fullName>
    </recommendedName>
</protein>
<dbReference type="PANTHER" id="PTHR30221">
    <property type="entry name" value="SMALL-CONDUCTANCE MECHANOSENSITIVE CHANNEL"/>
    <property type="match status" value="1"/>
</dbReference>
<comment type="caution">
    <text evidence="7">The sequence shown here is derived from an EMBL/GenBank/DDBJ whole genome shotgun (WGS) entry which is preliminary data.</text>
</comment>
<evidence type="ECO:0000259" key="6">
    <source>
        <dbReference type="Pfam" id="PF00924"/>
    </source>
</evidence>
<comment type="function">
    <text evidence="5">Mechanosensitive channel that participates in the regulation of osmotic pressure changes within the cell, opening in response to stretch forces in the membrane lipid bilayer, without the need for other proteins. Contributes to normal resistance to hypoosmotic shock. Forms an ion channel of 1.0 nanosiemens conductance with a slight preference for anions.</text>
</comment>
<dbReference type="SUPFAM" id="SSF50182">
    <property type="entry name" value="Sm-like ribonucleoproteins"/>
    <property type="match status" value="1"/>
</dbReference>
<keyword evidence="8" id="KW-1185">Reference proteome</keyword>
<feature type="transmembrane region" description="Helical" evidence="5">
    <location>
        <begin position="88"/>
        <end position="117"/>
    </location>
</feature>